<feature type="domain" description="Ice-binding protein C-terminal" evidence="2">
    <location>
        <begin position="305"/>
        <end position="329"/>
    </location>
</feature>
<dbReference type="RefSeq" id="WP_148075601.1">
    <property type="nucleotide sequence ID" value="NZ_CP042913.1"/>
</dbReference>
<feature type="signal peptide" evidence="1">
    <location>
        <begin position="1"/>
        <end position="23"/>
    </location>
</feature>
<keyword evidence="1" id="KW-0732">Signal</keyword>
<evidence type="ECO:0000259" key="2">
    <source>
        <dbReference type="Pfam" id="PF07589"/>
    </source>
</evidence>
<gene>
    <name evidence="3" type="ORF">Pr1d_46940</name>
</gene>
<protein>
    <submittedName>
        <fullName evidence="3">PEP-CTERM motif protein</fullName>
    </submittedName>
</protein>
<feature type="chain" id="PRO_5022679491" evidence="1">
    <location>
        <begin position="24"/>
        <end position="330"/>
    </location>
</feature>
<keyword evidence="4" id="KW-1185">Reference proteome</keyword>
<proteinExistence type="predicted"/>
<dbReference type="EMBL" id="CP042913">
    <property type="protein sequence ID" value="QEG37353.1"/>
    <property type="molecule type" value="Genomic_DNA"/>
</dbReference>
<dbReference type="Proteomes" id="UP000323917">
    <property type="component" value="Chromosome"/>
</dbReference>
<dbReference type="AlphaFoldDB" id="A0A5B9QTV6"/>
<evidence type="ECO:0000313" key="4">
    <source>
        <dbReference type="Proteomes" id="UP000323917"/>
    </source>
</evidence>
<dbReference type="OrthoDB" id="270582at2"/>
<dbReference type="NCBIfam" id="TIGR02595">
    <property type="entry name" value="PEP_CTERM"/>
    <property type="match status" value="1"/>
</dbReference>
<dbReference type="Pfam" id="PF07589">
    <property type="entry name" value="PEP-CTERM"/>
    <property type="match status" value="1"/>
</dbReference>
<dbReference type="KEGG" id="bgok:Pr1d_46940"/>
<accession>A0A5B9QTV6</accession>
<sequence length="330" mass="34071" precursor="true">MKRTLSLLAAAFCVALLSDSASAQLFSDPMESGAGWGIVKPGGIGQADSSATFGYDYSADGIPEAPNSQGGDTATSGLKLTANDGDAGDIAAWLTLYPLGQSFTGKYQLRFDAWMNYSTFDTEQGGGAGTTEFLGGGIGYDGAADNVGLAGSGHQLIYTNEGGSGSDYRGFKGTLFIDGADMAAGSRNATCCGPTGQYESLFPDGSGVPPAVQGQTGVPNDNRPGSPGFQWFTHIISVDGNEVRHQLVNDSGLRRNILVYDTTVLDPGNVVPTDGNISIFYADFFSSISPSPAVTFGLVDNVIVSVPEPATFALLGVSLVGLVAAGRKRR</sequence>
<name>A0A5B9QTV6_9BACT</name>
<organism evidence="3 4">
    <name type="scientific">Bythopirellula goksoeyrii</name>
    <dbReference type="NCBI Taxonomy" id="1400387"/>
    <lineage>
        <taxon>Bacteria</taxon>
        <taxon>Pseudomonadati</taxon>
        <taxon>Planctomycetota</taxon>
        <taxon>Planctomycetia</taxon>
        <taxon>Pirellulales</taxon>
        <taxon>Lacipirellulaceae</taxon>
        <taxon>Bythopirellula</taxon>
    </lineage>
</organism>
<evidence type="ECO:0000313" key="3">
    <source>
        <dbReference type="EMBL" id="QEG37353.1"/>
    </source>
</evidence>
<evidence type="ECO:0000256" key="1">
    <source>
        <dbReference type="SAM" id="SignalP"/>
    </source>
</evidence>
<reference evidence="3 4" key="1">
    <citation type="submission" date="2019-08" db="EMBL/GenBank/DDBJ databases">
        <title>Deep-cultivation of Planctomycetes and their phenomic and genomic characterization uncovers novel biology.</title>
        <authorList>
            <person name="Wiegand S."/>
            <person name="Jogler M."/>
            <person name="Boedeker C."/>
            <person name="Pinto D."/>
            <person name="Vollmers J."/>
            <person name="Rivas-Marin E."/>
            <person name="Kohn T."/>
            <person name="Peeters S.H."/>
            <person name="Heuer A."/>
            <person name="Rast P."/>
            <person name="Oberbeckmann S."/>
            <person name="Bunk B."/>
            <person name="Jeske O."/>
            <person name="Meyerdierks A."/>
            <person name="Storesund J.E."/>
            <person name="Kallscheuer N."/>
            <person name="Luecker S."/>
            <person name="Lage O.M."/>
            <person name="Pohl T."/>
            <person name="Merkel B.J."/>
            <person name="Hornburger P."/>
            <person name="Mueller R.-W."/>
            <person name="Bruemmer F."/>
            <person name="Labrenz M."/>
            <person name="Spormann A.M."/>
            <person name="Op den Camp H."/>
            <person name="Overmann J."/>
            <person name="Amann R."/>
            <person name="Jetten M.S.M."/>
            <person name="Mascher T."/>
            <person name="Medema M.H."/>
            <person name="Devos D.P."/>
            <person name="Kaster A.-K."/>
            <person name="Ovreas L."/>
            <person name="Rohde M."/>
            <person name="Galperin M.Y."/>
            <person name="Jogler C."/>
        </authorList>
    </citation>
    <scope>NUCLEOTIDE SEQUENCE [LARGE SCALE GENOMIC DNA]</scope>
    <source>
        <strain evidence="3 4">Pr1d</strain>
    </source>
</reference>
<dbReference type="InterPro" id="IPR013424">
    <property type="entry name" value="Ice-binding_C"/>
</dbReference>